<feature type="compositionally biased region" description="Basic and acidic residues" evidence="1">
    <location>
        <begin position="91"/>
        <end position="102"/>
    </location>
</feature>
<evidence type="ECO:0000313" key="3">
    <source>
        <dbReference type="Proteomes" id="UP000765509"/>
    </source>
</evidence>
<comment type="caution">
    <text evidence="2">The sequence shown here is derived from an EMBL/GenBank/DDBJ whole genome shotgun (WGS) entry which is preliminary data.</text>
</comment>
<keyword evidence="3" id="KW-1185">Reference proteome</keyword>
<reference evidence="2" key="1">
    <citation type="submission" date="2021-03" db="EMBL/GenBank/DDBJ databases">
        <title>Draft genome sequence of rust myrtle Austropuccinia psidii MF-1, a brazilian biotype.</title>
        <authorList>
            <person name="Quecine M.C."/>
            <person name="Pachon D.M.R."/>
            <person name="Bonatelli M.L."/>
            <person name="Correr F.H."/>
            <person name="Franceschini L.M."/>
            <person name="Leite T.F."/>
            <person name="Margarido G.R.A."/>
            <person name="Almeida C.A."/>
            <person name="Ferrarezi J.A."/>
            <person name="Labate C.A."/>
        </authorList>
    </citation>
    <scope>NUCLEOTIDE SEQUENCE</scope>
    <source>
        <strain evidence="2">MF-1</strain>
    </source>
</reference>
<dbReference type="AlphaFoldDB" id="A0A9Q3GYY3"/>
<feature type="compositionally biased region" description="Basic and acidic residues" evidence="1">
    <location>
        <begin position="31"/>
        <end position="40"/>
    </location>
</feature>
<dbReference type="Proteomes" id="UP000765509">
    <property type="component" value="Unassembled WGS sequence"/>
</dbReference>
<evidence type="ECO:0000256" key="1">
    <source>
        <dbReference type="SAM" id="MobiDB-lite"/>
    </source>
</evidence>
<proteinExistence type="predicted"/>
<feature type="region of interest" description="Disordered" evidence="1">
    <location>
        <begin position="26"/>
        <end position="102"/>
    </location>
</feature>
<protein>
    <submittedName>
        <fullName evidence="2">Uncharacterized protein</fullName>
    </submittedName>
</protein>
<organism evidence="2 3">
    <name type="scientific">Austropuccinia psidii MF-1</name>
    <dbReference type="NCBI Taxonomy" id="1389203"/>
    <lineage>
        <taxon>Eukaryota</taxon>
        <taxon>Fungi</taxon>
        <taxon>Dikarya</taxon>
        <taxon>Basidiomycota</taxon>
        <taxon>Pucciniomycotina</taxon>
        <taxon>Pucciniomycetes</taxon>
        <taxon>Pucciniales</taxon>
        <taxon>Sphaerophragmiaceae</taxon>
        <taxon>Austropuccinia</taxon>
    </lineage>
</organism>
<gene>
    <name evidence="2" type="ORF">O181_024796</name>
</gene>
<accession>A0A9Q3GYY3</accession>
<evidence type="ECO:0000313" key="2">
    <source>
        <dbReference type="EMBL" id="MBW0485081.1"/>
    </source>
</evidence>
<name>A0A9Q3GYY3_9BASI</name>
<sequence>MDPLDSQQLGQFWPWGALIALTDCGPCTVGHAKDQKDPKHQKGPKGPLNKIPTKMAKKYSRGSKMAKKSIFRPNFKDKGDKPPPWMITKVKQVEKGPRGPTG</sequence>
<dbReference type="EMBL" id="AVOT02007996">
    <property type="protein sequence ID" value="MBW0485081.1"/>
    <property type="molecule type" value="Genomic_DNA"/>
</dbReference>
<feature type="compositionally biased region" description="Basic residues" evidence="1">
    <location>
        <begin position="55"/>
        <end position="70"/>
    </location>
</feature>